<dbReference type="Proteomes" id="UP000653308">
    <property type="component" value="Unassembled WGS sequence"/>
</dbReference>
<accession>A0ABQ2ZTU6</accession>
<dbReference type="InterPro" id="IPR039261">
    <property type="entry name" value="FNR_nucleotide-bd"/>
</dbReference>
<gene>
    <name evidence="1" type="ORF">GCM10010384_35440</name>
</gene>
<comment type="caution">
    <text evidence="1">The sequence shown here is derived from an EMBL/GenBank/DDBJ whole genome shotgun (WGS) entry which is preliminary data.</text>
</comment>
<evidence type="ECO:0000313" key="2">
    <source>
        <dbReference type="Proteomes" id="UP000653308"/>
    </source>
</evidence>
<keyword evidence="2" id="KW-1185">Reference proteome</keyword>
<dbReference type="Gene3D" id="3.40.50.80">
    <property type="entry name" value="Nucleotide-binding domain of ferredoxin-NADP reductase (FNR) module"/>
    <property type="match status" value="1"/>
</dbReference>
<reference evidence="2" key="1">
    <citation type="journal article" date="2019" name="Int. J. Syst. Evol. Microbiol.">
        <title>The Global Catalogue of Microorganisms (GCM) 10K type strain sequencing project: providing services to taxonomists for standard genome sequencing and annotation.</title>
        <authorList>
            <consortium name="The Broad Institute Genomics Platform"/>
            <consortium name="The Broad Institute Genome Sequencing Center for Infectious Disease"/>
            <person name="Wu L."/>
            <person name="Ma J."/>
        </authorList>
    </citation>
    <scope>NUCLEOTIDE SEQUENCE [LARGE SCALE GENOMIC DNA]</scope>
    <source>
        <strain evidence="2">JCM 4957</strain>
    </source>
</reference>
<protein>
    <recommendedName>
        <fullName evidence="3">Oxidoreductase FAD/NAD(P)-binding domain-containing protein</fullName>
    </recommendedName>
</protein>
<dbReference type="RefSeq" id="WP_373301401.1">
    <property type="nucleotide sequence ID" value="NZ_BMWE01000009.1"/>
</dbReference>
<dbReference type="EMBL" id="BMWE01000009">
    <property type="protein sequence ID" value="GGY25289.1"/>
    <property type="molecule type" value="Genomic_DNA"/>
</dbReference>
<evidence type="ECO:0008006" key="3">
    <source>
        <dbReference type="Google" id="ProtNLM"/>
    </source>
</evidence>
<proteinExistence type="predicted"/>
<sequence>MRRRRSTGARLRALVPDITERDVYVCGPPSMTAAVLGALRELTVPHRQVHAERFGLA</sequence>
<dbReference type="SUPFAM" id="SSF52343">
    <property type="entry name" value="Ferredoxin reductase-like, C-terminal NADP-linked domain"/>
    <property type="match status" value="1"/>
</dbReference>
<organism evidence="1 2">
    <name type="scientific">Streptomyces djakartensis</name>
    <dbReference type="NCBI Taxonomy" id="68193"/>
    <lineage>
        <taxon>Bacteria</taxon>
        <taxon>Bacillati</taxon>
        <taxon>Actinomycetota</taxon>
        <taxon>Actinomycetes</taxon>
        <taxon>Kitasatosporales</taxon>
        <taxon>Streptomycetaceae</taxon>
        <taxon>Streptomyces</taxon>
    </lineage>
</organism>
<evidence type="ECO:0000313" key="1">
    <source>
        <dbReference type="EMBL" id="GGY25289.1"/>
    </source>
</evidence>
<name>A0ABQ2ZTU6_9ACTN</name>